<name>A0AAV4JL73_9GAST</name>
<evidence type="ECO:0000313" key="1">
    <source>
        <dbReference type="EMBL" id="GFS22648.1"/>
    </source>
</evidence>
<evidence type="ECO:0000313" key="2">
    <source>
        <dbReference type="Proteomes" id="UP000762676"/>
    </source>
</evidence>
<sequence length="88" mass="9962">MDGALGTWRTDVARCEKLVELSLTSGVPKELCTEENLGKCRVHVSMDGDYITSKTEMPGMPTKEIKYKMGEPFEMETPKGKFKVREIF</sequence>
<dbReference type="Gene3D" id="2.40.128.20">
    <property type="match status" value="1"/>
</dbReference>
<accession>A0AAV4JL73</accession>
<dbReference type="SUPFAM" id="SSF50814">
    <property type="entry name" value="Lipocalins"/>
    <property type="match status" value="1"/>
</dbReference>
<reference evidence="1 2" key="1">
    <citation type="journal article" date="2021" name="Elife">
        <title>Chloroplast acquisition without the gene transfer in kleptoplastic sea slugs, Plakobranchus ocellatus.</title>
        <authorList>
            <person name="Maeda T."/>
            <person name="Takahashi S."/>
            <person name="Yoshida T."/>
            <person name="Shimamura S."/>
            <person name="Takaki Y."/>
            <person name="Nagai Y."/>
            <person name="Toyoda A."/>
            <person name="Suzuki Y."/>
            <person name="Arimoto A."/>
            <person name="Ishii H."/>
            <person name="Satoh N."/>
            <person name="Nishiyama T."/>
            <person name="Hasebe M."/>
            <person name="Maruyama T."/>
            <person name="Minagawa J."/>
            <person name="Obokata J."/>
            <person name="Shigenobu S."/>
        </authorList>
    </citation>
    <scope>NUCLEOTIDE SEQUENCE [LARGE SCALE GENOMIC DNA]</scope>
</reference>
<dbReference type="InterPro" id="IPR012674">
    <property type="entry name" value="Calycin"/>
</dbReference>
<dbReference type="EMBL" id="BMAT01013903">
    <property type="protein sequence ID" value="GFS22648.1"/>
    <property type="molecule type" value="Genomic_DNA"/>
</dbReference>
<comment type="caution">
    <text evidence="1">The sequence shown here is derived from an EMBL/GenBank/DDBJ whole genome shotgun (WGS) entry which is preliminary data.</text>
</comment>
<proteinExistence type="predicted"/>
<dbReference type="AlphaFoldDB" id="A0AAV4JL73"/>
<dbReference type="GO" id="GO:0008289">
    <property type="term" value="F:lipid binding"/>
    <property type="evidence" value="ECO:0007669"/>
    <property type="project" value="UniProtKB-KW"/>
</dbReference>
<dbReference type="Proteomes" id="UP000762676">
    <property type="component" value="Unassembled WGS sequence"/>
</dbReference>
<protein>
    <submittedName>
        <fullName evidence="1">Fatty acid-binding protein 12</fullName>
    </submittedName>
</protein>
<gene>
    <name evidence="1" type="ORF">ElyMa_006956700</name>
</gene>
<organism evidence="1 2">
    <name type="scientific">Elysia marginata</name>
    <dbReference type="NCBI Taxonomy" id="1093978"/>
    <lineage>
        <taxon>Eukaryota</taxon>
        <taxon>Metazoa</taxon>
        <taxon>Spiralia</taxon>
        <taxon>Lophotrochozoa</taxon>
        <taxon>Mollusca</taxon>
        <taxon>Gastropoda</taxon>
        <taxon>Heterobranchia</taxon>
        <taxon>Euthyneura</taxon>
        <taxon>Panpulmonata</taxon>
        <taxon>Sacoglossa</taxon>
        <taxon>Placobranchoidea</taxon>
        <taxon>Plakobranchidae</taxon>
        <taxon>Elysia</taxon>
    </lineage>
</organism>
<keyword evidence="2" id="KW-1185">Reference proteome</keyword>